<dbReference type="SUPFAM" id="SSF48452">
    <property type="entry name" value="TPR-like"/>
    <property type="match status" value="1"/>
</dbReference>
<evidence type="ECO:0000313" key="5">
    <source>
        <dbReference type="Proteomes" id="UP001151002"/>
    </source>
</evidence>
<accession>A0ABT4B1V3</accession>
<evidence type="ECO:0000256" key="2">
    <source>
        <dbReference type="SAM" id="Phobius"/>
    </source>
</evidence>
<keyword evidence="2" id="KW-1133">Transmembrane helix</keyword>
<keyword evidence="2" id="KW-0812">Transmembrane</keyword>
<feature type="transmembrane region" description="Helical" evidence="2">
    <location>
        <begin position="94"/>
        <end position="114"/>
    </location>
</feature>
<gene>
    <name evidence="4" type="ORF">OWR29_16670</name>
</gene>
<dbReference type="PROSITE" id="PS51318">
    <property type="entry name" value="TAT"/>
    <property type="match status" value="1"/>
</dbReference>
<sequence>MAHPVRRRVTRALLVAGLLLVAGATPAAAAPAPSPGPAATVVVPLPAGATLPPGRYQVTLRGGGRQITTTGSVLPAAPSAAPSPPAEPDSGPGAWIGLGGAVLLAGIGAGLYLATRGPRSRRREFERLAGQVEAGEYQAAVGGLTRLESQLPPALRAEARFLCGFALYQLGDLDEAEHRLAALNREDPESSEVAYLLAYLRVQRRDFERAQPVLAALDRRGRLDVGQARRLYGVVQYQLAGRAASEGRIDDAVTLFRDVERLGDFRDRVPADLRSKQIVLGTRALLDRDPATARRHFEELRDAGGDDDQQASAALGLGLTVWAENKPGAGKKVHQLLSRCLRLLDPDGPATRRWPGPPSETVADEISRVRRAGEAPAADRERARLLADIHLLRGCALVRAFAEETPLLGSERQLLGGTAERLAYALTDVRQLADPYLVVGLLRHHLARDASERRTAIAELQAAQALGARDPLLLEILHRHERQTQRRRAVWSGHAGRYGRTPTVDDVTSAAPVGPVSAPTVAELSERAELLAARLHAMGADLGDSGAAATALAARLEQESAELTRRARAVEATEAELLALIGGRLLAGDFDEDGSGT</sequence>
<dbReference type="EMBL" id="JAPNTZ010000005">
    <property type="protein sequence ID" value="MCY1139635.1"/>
    <property type="molecule type" value="Genomic_DNA"/>
</dbReference>
<feature type="signal peptide" evidence="3">
    <location>
        <begin position="1"/>
        <end position="29"/>
    </location>
</feature>
<evidence type="ECO:0000256" key="3">
    <source>
        <dbReference type="SAM" id="SignalP"/>
    </source>
</evidence>
<dbReference type="InterPro" id="IPR011990">
    <property type="entry name" value="TPR-like_helical_dom_sf"/>
</dbReference>
<keyword evidence="2" id="KW-0472">Membrane</keyword>
<comment type="caution">
    <text evidence="4">The sequence shown here is derived from an EMBL/GenBank/DDBJ whole genome shotgun (WGS) entry which is preliminary data.</text>
</comment>
<dbReference type="Pfam" id="PF14559">
    <property type="entry name" value="TPR_19"/>
    <property type="match status" value="1"/>
</dbReference>
<keyword evidence="3" id="KW-0732">Signal</keyword>
<name>A0ABT4B1V3_9ACTN</name>
<evidence type="ECO:0000256" key="1">
    <source>
        <dbReference type="SAM" id="MobiDB-lite"/>
    </source>
</evidence>
<dbReference type="Proteomes" id="UP001151002">
    <property type="component" value="Unassembled WGS sequence"/>
</dbReference>
<feature type="region of interest" description="Disordered" evidence="1">
    <location>
        <begin position="67"/>
        <end position="92"/>
    </location>
</feature>
<proteinExistence type="predicted"/>
<feature type="chain" id="PRO_5047530395" evidence="3">
    <location>
        <begin position="30"/>
        <end position="597"/>
    </location>
</feature>
<dbReference type="Gene3D" id="1.25.40.10">
    <property type="entry name" value="Tetratricopeptide repeat domain"/>
    <property type="match status" value="1"/>
</dbReference>
<dbReference type="InterPro" id="IPR006311">
    <property type="entry name" value="TAT_signal"/>
</dbReference>
<evidence type="ECO:0000313" key="4">
    <source>
        <dbReference type="EMBL" id="MCY1139635.1"/>
    </source>
</evidence>
<dbReference type="RefSeq" id="WP_267563760.1">
    <property type="nucleotide sequence ID" value="NZ_JAPNTZ010000005.1"/>
</dbReference>
<keyword evidence="5" id="KW-1185">Reference proteome</keyword>
<protein>
    <submittedName>
        <fullName evidence="4">Tetratricopeptide repeat protein</fullName>
    </submittedName>
</protein>
<reference evidence="4" key="1">
    <citation type="submission" date="2022-11" db="EMBL/GenBank/DDBJ databases">
        <authorList>
            <person name="Somphong A."/>
            <person name="Phongsopitanun W."/>
        </authorList>
    </citation>
    <scope>NUCLEOTIDE SEQUENCE</scope>
    <source>
        <strain evidence="4">Pm04-4</strain>
    </source>
</reference>
<organism evidence="4 5">
    <name type="scientific">Paractinoplanes pyxinae</name>
    <dbReference type="NCBI Taxonomy" id="2997416"/>
    <lineage>
        <taxon>Bacteria</taxon>
        <taxon>Bacillati</taxon>
        <taxon>Actinomycetota</taxon>
        <taxon>Actinomycetes</taxon>
        <taxon>Micromonosporales</taxon>
        <taxon>Micromonosporaceae</taxon>
        <taxon>Paractinoplanes</taxon>
    </lineage>
</organism>